<sequence>MEFTPDEKAELRRLCRVCRTIFAGKAKAGPFTNSYWHHQDYDSLKFSRGDCRLCFEIFAEGRFEFVAANIDIVIVCVAGTTSESHSGRPFHQVQFEIYTAQEQATEEDQYVFGALGLQRARRIAHCGTDYLQSVVICFEMQKIATFSPQRCRDDIGHRSSSQVSIDQVKSWYQRCQSHTKCANSMGCPTLLPDRVLDIEKKGDSKTIRLHIRDRSEIRHSPFIALSYCWGDKDSIKLTRDTEASLQSGVSAQSLPRTFRNAIALARDLRFRFLWIDSLCIFQDSVVDWQKQADLMGGIYKRSSLCVAATSAEDCHEGLFFERDAYMLQPIRAYTQWPFHDESVPKAWYNCFLQAPYNNNIMGSHLNTRGWVVQERLLPSRVLHCSKKELVWECNEMIASETFPQGITAVWDHRPADRLLQLLSSNARGPGEADAHDGWSVFSKGSTPSLWEGTRESRESRQGLCPALINFYGAVMVRSLRTSSTSNIKSSAGHHCPGRYERKLILQHHKFKYNKLYYITKLLIHQDINE</sequence>
<dbReference type="OrthoDB" id="2958217at2759"/>
<evidence type="ECO:0000313" key="2">
    <source>
        <dbReference type="EMBL" id="KAF2727333.1"/>
    </source>
</evidence>
<dbReference type="Proteomes" id="UP000799444">
    <property type="component" value="Unassembled WGS sequence"/>
</dbReference>
<accession>A0A9P4UW05</accession>
<comment type="caution">
    <text evidence="2">The sequence shown here is derived from an EMBL/GenBank/DDBJ whole genome shotgun (WGS) entry which is preliminary data.</text>
</comment>
<keyword evidence="3" id="KW-1185">Reference proteome</keyword>
<organism evidence="2 3">
    <name type="scientific">Polyplosphaeria fusca</name>
    <dbReference type="NCBI Taxonomy" id="682080"/>
    <lineage>
        <taxon>Eukaryota</taxon>
        <taxon>Fungi</taxon>
        <taxon>Dikarya</taxon>
        <taxon>Ascomycota</taxon>
        <taxon>Pezizomycotina</taxon>
        <taxon>Dothideomycetes</taxon>
        <taxon>Pleosporomycetidae</taxon>
        <taxon>Pleosporales</taxon>
        <taxon>Tetraplosphaeriaceae</taxon>
        <taxon>Polyplosphaeria</taxon>
    </lineage>
</organism>
<proteinExistence type="predicted"/>
<gene>
    <name evidence="2" type="ORF">EJ04DRAFT_505826</name>
</gene>
<dbReference type="Pfam" id="PF06985">
    <property type="entry name" value="HET"/>
    <property type="match status" value="1"/>
</dbReference>
<evidence type="ECO:0000313" key="3">
    <source>
        <dbReference type="Proteomes" id="UP000799444"/>
    </source>
</evidence>
<dbReference type="PANTHER" id="PTHR33112">
    <property type="entry name" value="DOMAIN PROTEIN, PUTATIVE-RELATED"/>
    <property type="match status" value="1"/>
</dbReference>
<protein>
    <submittedName>
        <fullName evidence="2">HET-domain-containing protein</fullName>
    </submittedName>
</protein>
<name>A0A9P4UW05_9PLEO</name>
<dbReference type="InterPro" id="IPR010730">
    <property type="entry name" value="HET"/>
</dbReference>
<evidence type="ECO:0000259" key="1">
    <source>
        <dbReference type="Pfam" id="PF06985"/>
    </source>
</evidence>
<reference evidence="2" key="1">
    <citation type="journal article" date="2020" name="Stud. Mycol.">
        <title>101 Dothideomycetes genomes: a test case for predicting lifestyles and emergence of pathogens.</title>
        <authorList>
            <person name="Haridas S."/>
            <person name="Albert R."/>
            <person name="Binder M."/>
            <person name="Bloem J."/>
            <person name="Labutti K."/>
            <person name="Salamov A."/>
            <person name="Andreopoulos B."/>
            <person name="Baker S."/>
            <person name="Barry K."/>
            <person name="Bills G."/>
            <person name="Bluhm B."/>
            <person name="Cannon C."/>
            <person name="Castanera R."/>
            <person name="Culley D."/>
            <person name="Daum C."/>
            <person name="Ezra D."/>
            <person name="Gonzalez J."/>
            <person name="Henrissat B."/>
            <person name="Kuo A."/>
            <person name="Liang C."/>
            <person name="Lipzen A."/>
            <person name="Lutzoni F."/>
            <person name="Magnuson J."/>
            <person name="Mondo S."/>
            <person name="Nolan M."/>
            <person name="Ohm R."/>
            <person name="Pangilinan J."/>
            <person name="Park H.-J."/>
            <person name="Ramirez L."/>
            <person name="Alfaro M."/>
            <person name="Sun H."/>
            <person name="Tritt A."/>
            <person name="Yoshinaga Y."/>
            <person name="Zwiers L.-H."/>
            <person name="Turgeon B."/>
            <person name="Goodwin S."/>
            <person name="Spatafora J."/>
            <person name="Crous P."/>
            <person name="Grigoriev I."/>
        </authorList>
    </citation>
    <scope>NUCLEOTIDE SEQUENCE</scope>
    <source>
        <strain evidence="2">CBS 125425</strain>
    </source>
</reference>
<dbReference type="EMBL" id="ML996338">
    <property type="protein sequence ID" value="KAF2727333.1"/>
    <property type="molecule type" value="Genomic_DNA"/>
</dbReference>
<dbReference type="AlphaFoldDB" id="A0A9P4UW05"/>
<dbReference type="PANTHER" id="PTHR33112:SF10">
    <property type="entry name" value="TOL"/>
    <property type="match status" value="1"/>
</dbReference>
<feature type="domain" description="Heterokaryon incompatibility" evidence="1">
    <location>
        <begin position="222"/>
        <end position="374"/>
    </location>
</feature>